<dbReference type="OrthoDB" id="295274at2759"/>
<dbReference type="PRINTS" id="PR00043">
    <property type="entry name" value="LEUZIPPRJUN"/>
</dbReference>
<dbReference type="SUPFAM" id="SSF57959">
    <property type="entry name" value="Leucine zipper domain"/>
    <property type="match status" value="1"/>
</dbReference>
<dbReference type="InterPro" id="IPR004827">
    <property type="entry name" value="bZIP"/>
</dbReference>
<accession>A0A8H6L580</accession>
<dbReference type="InterPro" id="IPR002112">
    <property type="entry name" value="Leuzip_Jun"/>
</dbReference>
<dbReference type="InterPro" id="IPR046347">
    <property type="entry name" value="bZIP_sf"/>
</dbReference>
<feature type="compositionally biased region" description="Polar residues" evidence="7">
    <location>
        <begin position="228"/>
        <end position="239"/>
    </location>
</feature>
<dbReference type="PROSITE" id="PS50217">
    <property type="entry name" value="BZIP"/>
    <property type="match status" value="1"/>
</dbReference>
<feature type="compositionally biased region" description="Polar residues" evidence="7">
    <location>
        <begin position="117"/>
        <end position="136"/>
    </location>
</feature>
<feature type="coiled-coil region" evidence="6">
    <location>
        <begin position="286"/>
        <end position="313"/>
    </location>
</feature>
<dbReference type="CDD" id="cd14687">
    <property type="entry name" value="bZIP_ATF2"/>
    <property type="match status" value="1"/>
</dbReference>
<comment type="subcellular location">
    <subcellularLocation>
        <location evidence="1">Nucleus</location>
    </subcellularLocation>
</comment>
<dbReference type="GO" id="GO:0003677">
    <property type="term" value="F:DNA binding"/>
    <property type="evidence" value="ECO:0007669"/>
    <property type="project" value="UniProtKB-KW"/>
</dbReference>
<keyword evidence="6" id="KW-0175">Coiled coil</keyword>
<evidence type="ECO:0000256" key="7">
    <source>
        <dbReference type="SAM" id="MobiDB-lite"/>
    </source>
</evidence>
<evidence type="ECO:0000313" key="10">
    <source>
        <dbReference type="Proteomes" id="UP000578531"/>
    </source>
</evidence>
<feature type="compositionally biased region" description="Polar residues" evidence="7">
    <location>
        <begin position="372"/>
        <end position="393"/>
    </location>
</feature>
<gene>
    <name evidence="9" type="ORF">HO173_005583</name>
</gene>
<keyword evidence="5" id="KW-0539">Nucleus</keyword>
<dbReference type="PANTHER" id="PTHR19304">
    <property type="entry name" value="CYCLIC-AMP RESPONSE ELEMENT BINDING PROTEIN"/>
    <property type="match status" value="1"/>
</dbReference>
<keyword evidence="3" id="KW-0238">DNA-binding</keyword>
<keyword evidence="4" id="KW-0804">Transcription</keyword>
<keyword evidence="10" id="KW-1185">Reference proteome</keyword>
<organism evidence="9 10">
    <name type="scientific">Letharia columbiana</name>
    <dbReference type="NCBI Taxonomy" id="112416"/>
    <lineage>
        <taxon>Eukaryota</taxon>
        <taxon>Fungi</taxon>
        <taxon>Dikarya</taxon>
        <taxon>Ascomycota</taxon>
        <taxon>Pezizomycotina</taxon>
        <taxon>Lecanoromycetes</taxon>
        <taxon>OSLEUM clade</taxon>
        <taxon>Lecanoromycetidae</taxon>
        <taxon>Lecanorales</taxon>
        <taxon>Lecanorineae</taxon>
        <taxon>Parmeliaceae</taxon>
        <taxon>Letharia</taxon>
    </lineage>
</organism>
<protein>
    <recommendedName>
        <fullName evidence="8">BZIP domain-containing protein</fullName>
    </recommendedName>
</protein>
<evidence type="ECO:0000256" key="4">
    <source>
        <dbReference type="ARBA" id="ARBA00023163"/>
    </source>
</evidence>
<dbReference type="Gene3D" id="1.20.5.170">
    <property type="match status" value="1"/>
</dbReference>
<feature type="region of interest" description="Disordered" evidence="7">
    <location>
        <begin position="212"/>
        <end position="283"/>
    </location>
</feature>
<proteinExistence type="predicted"/>
<dbReference type="Proteomes" id="UP000578531">
    <property type="component" value="Unassembled WGS sequence"/>
</dbReference>
<dbReference type="RefSeq" id="XP_037165307.1">
    <property type="nucleotide sequence ID" value="XM_037307498.1"/>
</dbReference>
<evidence type="ECO:0000259" key="8">
    <source>
        <dbReference type="PROSITE" id="PS50217"/>
    </source>
</evidence>
<dbReference type="EMBL" id="JACCJC010000021">
    <property type="protein sequence ID" value="KAF6235955.1"/>
    <property type="molecule type" value="Genomic_DNA"/>
</dbReference>
<feature type="region of interest" description="Disordered" evidence="7">
    <location>
        <begin position="354"/>
        <end position="396"/>
    </location>
</feature>
<dbReference type="GeneID" id="59287245"/>
<reference evidence="9 10" key="1">
    <citation type="journal article" date="2020" name="Genomics">
        <title>Complete, high-quality genomes from long-read metagenomic sequencing of two wolf lichen thalli reveals enigmatic genome architecture.</title>
        <authorList>
            <person name="McKenzie S.K."/>
            <person name="Walston R.F."/>
            <person name="Allen J.L."/>
        </authorList>
    </citation>
    <scope>NUCLEOTIDE SEQUENCE [LARGE SCALE GENOMIC DNA]</scope>
    <source>
        <strain evidence="9">WasteWater2</strain>
    </source>
</reference>
<feature type="region of interest" description="Disordered" evidence="7">
    <location>
        <begin position="113"/>
        <end position="136"/>
    </location>
</feature>
<comment type="caution">
    <text evidence="9">The sequence shown here is derived from an EMBL/GenBank/DDBJ whole genome shotgun (WGS) entry which is preliminary data.</text>
</comment>
<name>A0A8H6L580_9LECA</name>
<dbReference type="GO" id="GO:0005634">
    <property type="term" value="C:nucleus"/>
    <property type="evidence" value="ECO:0007669"/>
    <property type="project" value="UniProtKB-SubCell"/>
</dbReference>
<evidence type="ECO:0000256" key="1">
    <source>
        <dbReference type="ARBA" id="ARBA00004123"/>
    </source>
</evidence>
<evidence type="ECO:0000256" key="2">
    <source>
        <dbReference type="ARBA" id="ARBA00023015"/>
    </source>
</evidence>
<evidence type="ECO:0000256" key="3">
    <source>
        <dbReference type="ARBA" id="ARBA00023125"/>
    </source>
</evidence>
<evidence type="ECO:0000256" key="5">
    <source>
        <dbReference type="ARBA" id="ARBA00023242"/>
    </source>
</evidence>
<sequence>MMGKSSNMHNIQSLGNSIAKGPYRGLLFGTFGYLSSPPIMTAATQGYISPNPYGAANMFARNIAKNNDFIKTFGNTPTNNHTIEPQQTEKYGATRDVIPISINTDESSFFDFEPSSRAESPYQNQFSTPGASGVSWSNEASFRPFTPPSSASFSPKSWPYNSYKQDTPSNIFTNIHSANTRAHYGQVTPPDDENDNESLLDFQLRDQLEQHKMQPPQDTGKGKRKRNSPTNDSTSQSPPKRTRKYASRGSNKTNEPIKPEDVKRSKFLERNRVAASKCRQKKKEWTQNLENRARDLQKNNTQLRLVVDSCRQEVLFLRGELLKHSQCDCESIQTYIKSGANNFADHKQEDDLFNREISPIGSRPRSRPGSIDSESGENNLGSTSPPAERSNASIADDDNALEALLTSSMKHDTSDEGIASAVAIAA</sequence>
<keyword evidence="2" id="KW-0805">Transcription regulation</keyword>
<evidence type="ECO:0000256" key="6">
    <source>
        <dbReference type="SAM" id="Coils"/>
    </source>
</evidence>
<evidence type="ECO:0000313" key="9">
    <source>
        <dbReference type="EMBL" id="KAF6235955.1"/>
    </source>
</evidence>
<dbReference type="GO" id="GO:0003700">
    <property type="term" value="F:DNA-binding transcription factor activity"/>
    <property type="evidence" value="ECO:0007669"/>
    <property type="project" value="InterPro"/>
</dbReference>
<dbReference type="PROSITE" id="PS00036">
    <property type="entry name" value="BZIP_BASIC"/>
    <property type="match status" value="1"/>
</dbReference>
<dbReference type="InterPro" id="IPR051027">
    <property type="entry name" value="bZIP_transcription_factors"/>
</dbReference>
<feature type="domain" description="BZIP" evidence="8">
    <location>
        <begin position="261"/>
        <end position="324"/>
    </location>
</feature>
<dbReference type="SMART" id="SM00338">
    <property type="entry name" value="BRLZ"/>
    <property type="match status" value="1"/>
</dbReference>
<feature type="compositionally biased region" description="Basic and acidic residues" evidence="7">
    <location>
        <begin position="255"/>
        <end position="272"/>
    </location>
</feature>
<dbReference type="Pfam" id="PF00170">
    <property type="entry name" value="bZIP_1"/>
    <property type="match status" value="1"/>
</dbReference>
<dbReference type="AlphaFoldDB" id="A0A8H6L580"/>